<accession>A0ABV8EUC7</accession>
<evidence type="ECO:0008006" key="3">
    <source>
        <dbReference type="Google" id="ProtNLM"/>
    </source>
</evidence>
<name>A0ABV8EUC7_9ACTN</name>
<gene>
    <name evidence="1" type="ORF">ACFOYY_07235</name>
</gene>
<keyword evidence="2" id="KW-1185">Reference proteome</keyword>
<comment type="caution">
    <text evidence="1">The sequence shown here is derived from an EMBL/GenBank/DDBJ whole genome shotgun (WGS) entry which is preliminary data.</text>
</comment>
<dbReference type="Proteomes" id="UP001595698">
    <property type="component" value="Unassembled WGS sequence"/>
</dbReference>
<dbReference type="EMBL" id="JBHSBC010000004">
    <property type="protein sequence ID" value="MFC3979906.1"/>
    <property type="molecule type" value="Genomic_DNA"/>
</dbReference>
<organism evidence="1 2">
    <name type="scientific">Streptosporangium jomthongense</name>
    <dbReference type="NCBI Taxonomy" id="1193683"/>
    <lineage>
        <taxon>Bacteria</taxon>
        <taxon>Bacillati</taxon>
        <taxon>Actinomycetota</taxon>
        <taxon>Actinomycetes</taxon>
        <taxon>Streptosporangiales</taxon>
        <taxon>Streptosporangiaceae</taxon>
        <taxon>Streptosporangium</taxon>
    </lineage>
</organism>
<evidence type="ECO:0000313" key="2">
    <source>
        <dbReference type="Proteomes" id="UP001595698"/>
    </source>
</evidence>
<dbReference type="RefSeq" id="WP_352011225.1">
    <property type="nucleotide sequence ID" value="NZ_JBHSBC010000004.1"/>
</dbReference>
<protein>
    <recommendedName>
        <fullName evidence="3">Band 7 domain-containing protein</fullName>
    </recommendedName>
</protein>
<proteinExistence type="predicted"/>
<sequence length="296" mass="32953">MRFVYRLLGRLPRRAAAGIAHPWKDGEDGPIGSVRRFFQPPPAPHSIYDEQGLHERDAPLELTVPARGDAFSFQVVVTVAWCVTSGDGRTTTGLKADIAAERPKIHERAEEVIRRVARRFEPYLPGEAEEAVNEALTVEFARPPHQCDDVTITATVKAKVGLTEEVRELRKQLGRVLLEIQAKAEIDAMIMANMTQARDAWRGFLTEGMEDWTARFAVRLAESPREVAGVMTTMVEERRQDAQSFLDVVKQVVAAQQSVDVFDLVAASDGVLRIALERLGVPVPPPASDLPWLEER</sequence>
<evidence type="ECO:0000313" key="1">
    <source>
        <dbReference type="EMBL" id="MFC3979906.1"/>
    </source>
</evidence>
<reference evidence="2" key="1">
    <citation type="journal article" date="2019" name="Int. J. Syst. Evol. Microbiol.">
        <title>The Global Catalogue of Microorganisms (GCM) 10K type strain sequencing project: providing services to taxonomists for standard genome sequencing and annotation.</title>
        <authorList>
            <consortium name="The Broad Institute Genomics Platform"/>
            <consortium name="The Broad Institute Genome Sequencing Center for Infectious Disease"/>
            <person name="Wu L."/>
            <person name="Ma J."/>
        </authorList>
    </citation>
    <scope>NUCLEOTIDE SEQUENCE [LARGE SCALE GENOMIC DNA]</scope>
    <source>
        <strain evidence="2">TBRC 7912</strain>
    </source>
</reference>